<dbReference type="GO" id="GO:0008047">
    <property type="term" value="F:enzyme activator activity"/>
    <property type="evidence" value="ECO:0007669"/>
    <property type="project" value="InterPro"/>
</dbReference>
<reference evidence="6" key="1">
    <citation type="journal article" date="2010" name="PLoS Biol.">
        <title>Multi-platform next-generation sequencing of the domestic turkey (Meleagris gallopavo): genome assembly and analysis.</title>
        <authorList>
            <person name="Dalloul R.A."/>
            <person name="Long J.A."/>
            <person name="Zimin A.V."/>
            <person name="Aslam L."/>
            <person name="Beal K."/>
            <person name="Blomberg L.A."/>
            <person name="Bouffard P."/>
            <person name="Burt D.W."/>
            <person name="Crasta O."/>
            <person name="Crooijmans R.P."/>
            <person name="Cooper K."/>
            <person name="Coulombe R.A."/>
            <person name="De S."/>
            <person name="Delany M.E."/>
            <person name="Dodgson J.B."/>
            <person name="Dong J.J."/>
            <person name="Evans C."/>
            <person name="Frederickson K.M."/>
            <person name="Flicek P."/>
            <person name="Florea L."/>
            <person name="Folkerts O."/>
            <person name="Groenen M.A."/>
            <person name="Harkins T.T."/>
            <person name="Herrero J."/>
            <person name="Hoffmann S."/>
            <person name="Megens H.J."/>
            <person name="Jiang A."/>
            <person name="de Jong P."/>
            <person name="Kaiser P."/>
            <person name="Kim H."/>
            <person name="Kim K.W."/>
            <person name="Kim S."/>
            <person name="Langenberger D."/>
            <person name="Lee M.K."/>
            <person name="Lee T."/>
            <person name="Mane S."/>
            <person name="Marcais G."/>
            <person name="Marz M."/>
            <person name="McElroy A.P."/>
            <person name="Modise T."/>
            <person name="Nefedov M."/>
            <person name="Notredame C."/>
            <person name="Paton I.R."/>
            <person name="Payne W.S."/>
            <person name="Pertea G."/>
            <person name="Prickett D."/>
            <person name="Puiu D."/>
            <person name="Qioa D."/>
            <person name="Raineri E."/>
            <person name="Ruffier M."/>
            <person name="Salzberg S.L."/>
            <person name="Schatz M.C."/>
            <person name="Scheuring C."/>
            <person name="Schmidt C.J."/>
            <person name="Schroeder S."/>
            <person name="Searle S.M."/>
            <person name="Smith E.J."/>
            <person name="Smith J."/>
            <person name="Sonstegard T.S."/>
            <person name="Stadler P.F."/>
            <person name="Tafer H."/>
            <person name="Tu Z.J."/>
            <person name="Van Tassell C.P."/>
            <person name="Vilella A.J."/>
            <person name="Williams K.P."/>
            <person name="Yorke J.A."/>
            <person name="Zhang L."/>
            <person name="Zhang H.B."/>
            <person name="Zhang X."/>
            <person name="Zhang Y."/>
            <person name="Reed K.M."/>
        </authorList>
    </citation>
    <scope>NUCLEOTIDE SEQUENCE [LARGE SCALE GENOMIC DNA]</scope>
</reference>
<comment type="subcellular location">
    <subcellularLocation>
        <location evidence="1">Cytoplasm</location>
    </subcellularLocation>
</comment>
<name>A0A803YHH6_MELGA</name>
<evidence type="ECO:0000256" key="2">
    <source>
        <dbReference type="ARBA" id="ARBA00008778"/>
    </source>
</evidence>
<dbReference type="Pfam" id="PF06058">
    <property type="entry name" value="DCP1"/>
    <property type="match status" value="1"/>
</dbReference>
<comment type="catalytic activity">
    <reaction evidence="5">
        <text>a 5'-end (N(7)-methyl 5'-triphosphoguanosine)-ribonucleoside in mRNA + H2O = N(7)-methyl-GDP + a 5'-end phospho-ribonucleoside in mRNA + 2 H(+)</text>
        <dbReference type="Rhea" id="RHEA:67484"/>
        <dbReference type="Rhea" id="RHEA-COMP:15692"/>
        <dbReference type="Rhea" id="RHEA-COMP:17167"/>
        <dbReference type="ChEBI" id="CHEBI:15377"/>
        <dbReference type="ChEBI" id="CHEBI:15378"/>
        <dbReference type="ChEBI" id="CHEBI:63714"/>
        <dbReference type="ChEBI" id="CHEBI:138282"/>
        <dbReference type="ChEBI" id="CHEBI:156461"/>
        <dbReference type="EC" id="3.6.1.62"/>
    </reaction>
    <physiologicalReaction direction="left-to-right" evidence="5">
        <dbReference type="Rhea" id="RHEA:67485"/>
    </physiologicalReaction>
</comment>
<dbReference type="Gene3D" id="2.30.29.30">
    <property type="entry name" value="Pleckstrin-homology domain (PH domain)/Phosphotyrosine-binding domain (PTB)"/>
    <property type="match status" value="1"/>
</dbReference>
<evidence type="ECO:0000313" key="7">
    <source>
        <dbReference type="Proteomes" id="UP000001645"/>
    </source>
</evidence>
<keyword evidence="7" id="KW-1185">Reference proteome</keyword>
<dbReference type="GO" id="GO:0003729">
    <property type="term" value="F:mRNA binding"/>
    <property type="evidence" value="ECO:0007669"/>
    <property type="project" value="TreeGrafter"/>
</dbReference>
<dbReference type="GO" id="GO:0031087">
    <property type="term" value="P:deadenylation-independent decapping of nuclear-transcribed mRNA"/>
    <property type="evidence" value="ECO:0007669"/>
    <property type="project" value="TreeGrafter"/>
</dbReference>
<evidence type="ECO:0000313" key="6">
    <source>
        <dbReference type="Ensembl" id="ENSMGAP00000031223.1"/>
    </source>
</evidence>
<reference evidence="6" key="3">
    <citation type="submission" date="2025-09" db="UniProtKB">
        <authorList>
            <consortium name="Ensembl"/>
        </authorList>
    </citation>
    <scope>IDENTIFICATION</scope>
</reference>
<evidence type="ECO:0000256" key="3">
    <source>
        <dbReference type="ARBA" id="ARBA00022490"/>
    </source>
</evidence>
<dbReference type="GeneTree" id="ENSGT00940000158409"/>
<protein>
    <recommendedName>
        <fullName evidence="4">5'-(N(7)-methylguanosine 5'-triphospho)-[mRNA] hydrolase</fullName>
        <ecNumber evidence="4">3.6.1.62</ecNumber>
    </recommendedName>
</protein>
<reference evidence="6" key="2">
    <citation type="submission" date="2025-08" db="UniProtKB">
        <authorList>
            <consortium name="Ensembl"/>
        </authorList>
    </citation>
    <scope>IDENTIFICATION</scope>
</reference>
<sequence>HARSSRAPCGLDISLAALQQHDPYISSIVDVASQVALYTFGHRANEWVRRAAPPRNPLPAARGGAGARLRPYVGGAEARPHPIPVRKWGCPAMRRCEGRADWVVLRAPPRLGLCGLVMGL</sequence>
<dbReference type="GO" id="GO:0000932">
    <property type="term" value="C:P-body"/>
    <property type="evidence" value="ECO:0007669"/>
    <property type="project" value="TreeGrafter"/>
</dbReference>
<accession>A0A803YHH6</accession>
<dbReference type="InterPro" id="IPR010334">
    <property type="entry name" value="Dcp1"/>
</dbReference>
<evidence type="ECO:0000256" key="5">
    <source>
        <dbReference type="ARBA" id="ARBA00047661"/>
    </source>
</evidence>
<dbReference type="Ensembl" id="ENSMGAT00000036810.1">
    <property type="protein sequence ID" value="ENSMGAP00000031223.1"/>
    <property type="gene ID" value="ENSMGAG00000022928.1"/>
</dbReference>
<dbReference type="GO" id="GO:0000290">
    <property type="term" value="P:deadenylation-dependent decapping of nuclear-transcribed mRNA"/>
    <property type="evidence" value="ECO:0007669"/>
    <property type="project" value="InterPro"/>
</dbReference>
<dbReference type="PANTHER" id="PTHR16290:SF5">
    <property type="entry name" value="MRNA-DECAPPING ENZYME 1B"/>
    <property type="match status" value="1"/>
</dbReference>
<dbReference type="GO" id="GO:0140933">
    <property type="term" value="F:5'-(N(7)-methylguanosine 5'-triphospho)-[mRNA] hydrolase activity"/>
    <property type="evidence" value="ECO:0007669"/>
    <property type="project" value="UniProtKB-EC"/>
</dbReference>
<dbReference type="Proteomes" id="UP000001645">
    <property type="component" value="Unplaced"/>
</dbReference>
<evidence type="ECO:0000256" key="1">
    <source>
        <dbReference type="ARBA" id="ARBA00004496"/>
    </source>
</evidence>
<comment type="similarity">
    <text evidence="2">Belongs to the DCP1 family.</text>
</comment>
<dbReference type="PANTHER" id="PTHR16290">
    <property type="entry name" value="TRANSCRIPTION FACTOR SMIF DECAPPING ENZYME DCP1"/>
    <property type="match status" value="1"/>
</dbReference>
<dbReference type="SUPFAM" id="SSF50729">
    <property type="entry name" value="PH domain-like"/>
    <property type="match status" value="1"/>
</dbReference>
<dbReference type="InParanoid" id="A0A803YHH6"/>
<dbReference type="EC" id="3.6.1.62" evidence="4"/>
<organism evidence="6 7">
    <name type="scientific">Meleagris gallopavo</name>
    <name type="common">Wild turkey</name>
    <dbReference type="NCBI Taxonomy" id="9103"/>
    <lineage>
        <taxon>Eukaryota</taxon>
        <taxon>Metazoa</taxon>
        <taxon>Chordata</taxon>
        <taxon>Craniata</taxon>
        <taxon>Vertebrata</taxon>
        <taxon>Euteleostomi</taxon>
        <taxon>Archelosauria</taxon>
        <taxon>Archosauria</taxon>
        <taxon>Dinosauria</taxon>
        <taxon>Saurischia</taxon>
        <taxon>Theropoda</taxon>
        <taxon>Coelurosauria</taxon>
        <taxon>Aves</taxon>
        <taxon>Neognathae</taxon>
        <taxon>Galloanserae</taxon>
        <taxon>Galliformes</taxon>
        <taxon>Phasianidae</taxon>
        <taxon>Meleagridinae</taxon>
        <taxon>Meleagris</taxon>
    </lineage>
</organism>
<dbReference type="AlphaFoldDB" id="A0A803YHH6"/>
<dbReference type="InterPro" id="IPR011993">
    <property type="entry name" value="PH-like_dom_sf"/>
</dbReference>
<proteinExistence type="inferred from homology"/>
<evidence type="ECO:0000256" key="4">
    <source>
        <dbReference type="ARBA" id="ARBA00026102"/>
    </source>
</evidence>
<keyword evidence="3" id="KW-0963">Cytoplasm</keyword>